<evidence type="ECO:0000256" key="1">
    <source>
        <dbReference type="SAM" id="SignalP"/>
    </source>
</evidence>
<dbReference type="Gene3D" id="3.40.570.10">
    <property type="entry name" value="Extracellular Endonuclease, subunit A"/>
    <property type="match status" value="1"/>
</dbReference>
<reference evidence="3" key="2">
    <citation type="submission" date="2015-02" db="UniProtKB">
        <authorList>
            <consortium name="EnsemblMetazoa"/>
        </authorList>
    </citation>
    <scope>IDENTIFICATION</scope>
</reference>
<feature type="domain" description="ENPP1-3/EXOG-like endonuclease/phosphodiesterase" evidence="2">
    <location>
        <begin position="301"/>
        <end position="493"/>
    </location>
</feature>
<accession>T1IX15</accession>
<dbReference type="AlphaFoldDB" id="T1IX15"/>
<feature type="signal peptide" evidence="1">
    <location>
        <begin position="1"/>
        <end position="20"/>
    </location>
</feature>
<evidence type="ECO:0000259" key="2">
    <source>
        <dbReference type="SMART" id="SM00477"/>
    </source>
</evidence>
<dbReference type="HOGENOM" id="CLU_514209_0_0_1"/>
<dbReference type="SMART" id="SM00477">
    <property type="entry name" value="NUC"/>
    <property type="match status" value="1"/>
</dbReference>
<dbReference type="PROSITE" id="PS51257">
    <property type="entry name" value="PROKAR_LIPOPROTEIN"/>
    <property type="match status" value="1"/>
</dbReference>
<protein>
    <recommendedName>
        <fullName evidence="2">ENPP1-3/EXOG-like endonuclease/phosphodiesterase domain-containing protein</fullName>
    </recommendedName>
</protein>
<proteinExistence type="predicted"/>
<organism evidence="3 4">
    <name type="scientific">Strigamia maritima</name>
    <name type="common">European centipede</name>
    <name type="synonym">Geophilus maritimus</name>
    <dbReference type="NCBI Taxonomy" id="126957"/>
    <lineage>
        <taxon>Eukaryota</taxon>
        <taxon>Metazoa</taxon>
        <taxon>Ecdysozoa</taxon>
        <taxon>Arthropoda</taxon>
        <taxon>Myriapoda</taxon>
        <taxon>Chilopoda</taxon>
        <taxon>Pleurostigmophora</taxon>
        <taxon>Geophilomorpha</taxon>
        <taxon>Linotaeniidae</taxon>
        <taxon>Strigamia</taxon>
    </lineage>
</organism>
<dbReference type="Proteomes" id="UP000014500">
    <property type="component" value="Unassembled WGS sequence"/>
</dbReference>
<dbReference type="GO" id="GO:0003676">
    <property type="term" value="F:nucleic acid binding"/>
    <property type="evidence" value="ECO:0007669"/>
    <property type="project" value="InterPro"/>
</dbReference>
<dbReference type="GO" id="GO:0046872">
    <property type="term" value="F:metal ion binding"/>
    <property type="evidence" value="ECO:0007669"/>
    <property type="project" value="InterPro"/>
</dbReference>
<dbReference type="InterPro" id="IPR020821">
    <property type="entry name" value="ENPP1-3/EXOG-like_nuc-like"/>
</dbReference>
<dbReference type="InterPro" id="IPR044925">
    <property type="entry name" value="His-Me_finger_sf"/>
</dbReference>
<feature type="chain" id="PRO_5004590017" description="ENPP1-3/EXOG-like endonuclease/phosphodiesterase domain-containing protein" evidence="1">
    <location>
        <begin position="21"/>
        <end position="530"/>
    </location>
</feature>
<evidence type="ECO:0000313" key="4">
    <source>
        <dbReference type="Proteomes" id="UP000014500"/>
    </source>
</evidence>
<dbReference type="InterPro" id="IPR044929">
    <property type="entry name" value="DNA/RNA_non-sp_Endonuclease_sf"/>
</dbReference>
<name>T1IX15_STRMM</name>
<dbReference type="GO" id="GO:0016787">
    <property type="term" value="F:hydrolase activity"/>
    <property type="evidence" value="ECO:0007669"/>
    <property type="project" value="InterPro"/>
</dbReference>
<dbReference type="STRING" id="126957.T1IX15"/>
<dbReference type="SUPFAM" id="SSF54060">
    <property type="entry name" value="His-Me finger endonucleases"/>
    <property type="match status" value="1"/>
</dbReference>
<reference evidence="4" key="1">
    <citation type="submission" date="2011-05" db="EMBL/GenBank/DDBJ databases">
        <authorList>
            <person name="Richards S.R."/>
            <person name="Qu J."/>
            <person name="Jiang H."/>
            <person name="Jhangiani S.N."/>
            <person name="Agravi P."/>
            <person name="Goodspeed R."/>
            <person name="Gross S."/>
            <person name="Mandapat C."/>
            <person name="Jackson L."/>
            <person name="Mathew T."/>
            <person name="Pu L."/>
            <person name="Thornton R."/>
            <person name="Saada N."/>
            <person name="Wilczek-Boney K.B."/>
            <person name="Lee S."/>
            <person name="Kovar C."/>
            <person name="Wu Y."/>
            <person name="Scherer S.E."/>
            <person name="Worley K.C."/>
            <person name="Muzny D.M."/>
            <person name="Gibbs R."/>
        </authorList>
    </citation>
    <scope>NUCLEOTIDE SEQUENCE</scope>
    <source>
        <strain evidence="4">Brora</strain>
    </source>
</reference>
<dbReference type="EMBL" id="JH431639">
    <property type="status" value="NOT_ANNOTATED_CDS"/>
    <property type="molecule type" value="Genomic_DNA"/>
</dbReference>
<keyword evidence="4" id="KW-1185">Reference proteome</keyword>
<evidence type="ECO:0000313" key="3">
    <source>
        <dbReference type="EnsemblMetazoa" id="SMAR005745-PA"/>
    </source>
</evidence>
<sequence length="530" mass="60504">MSIFRVFYFAITAGISGCLCKSVDKKKLNFFKVNAQPKTRGAEGGYGDHDWASDYSLDNICSKSGCIVESKDAPPRAEVGLLLTPKKEEFAREQFWLEHYKPLYPHPDYPDNWYIELGDFVIHYDSITYEPQYSMELVTKEKVTEINRRRCQTFRAGYDPEEYVSHKEIYEEDPKYLKAIQVAEKSSLGRKVEKELCGLSDSTPMRKGIGAFLCGSVSKRNNAFKVNAQPEPKDIPDDVCTYEQFRNNLLLTSCSEGGGGAICGGTLMSSSPIKAKHLNWARGCDCEDNTFHNPNISDLDGHEITVCRNCTGIPNWTLQHLSTDKVSESDHHNCRYCLALRFPGAETCAETPVNIDAYCVADVDPCVFQIAPPRAERSAKQNNSLWDDFYHYVLFLAQKYENIWVCSAPFIKKQKIPDEEKHLHPDSDTTSELTHFFKIILTEDRRGLFRFDCYMIENKPIAIEHPDLHNYRIMKTLAEIETCLFFFPEIRRRFIGAKKVHGDFCPHRNCPCCFPTASVMQSNVPTISIN</sequence>
<dbReference type="PhylomeDB" id="T1IX15"/>
<dbReference type="EnsemblMetazoa" id="SMAR005745-RA">
    <property type="protein sequence ID" value="SMAR005745-PA"/>
    <property type="gene ID" value="SMAR005745"/>
</dbReference>
<keyword evidence="1" id="KW-0732">Signal</keyword>